<evidence type="ECO:0000313" key="2">
    <source>
        <dbReference type="EMBL" id="OQS06766.1"/>
    </source>
</evidence>
<dbReference type="Proteomes" id="UP000243217">
    <property type="component" value="Unassembled WGS sequence"/>
</dbReference>
<dbReference type="EMBL" id="JNBS01000308">
    <property type="protein sequence ID" value="OQS06766.1"/>
    <property type="molecule type" value="Genomic_DNA"/>
</dbReference>
<keyword evidence="3" id="KW-1185">Reference proteome</keyword>
<gene>
    <name evidence="2" type="ORF">THRCLA_01199</name>
</gene>
<dbReference type="PROSITE" id="PS51375">
    <property type="entry name" value="PPR"/>
    <property type="match status" value="1"/>
</dbReference>
<dbReference type="AlphaFoldDB" id="A0A1W0A906"/>
<comment type="caution">
    <text evidence="2">The sequence shown here is derived from an EMBL/GenBank/DDBJ whole genome shotgun (WGS) entry which is preliminary data.</text>
</comment>
<evidence type="ECO:0008006" key="4">
    <source>
        <dbReference type="Google" id="ProtNLM"/>
    </source>
</evidence>
<sequence>MLGRVWRSSVRVFSTDRLRACAAQGDWRKALQIMSELDKDGKPDALAYELAIEACGRDRQVDAMKTLKETMHKDKIVPTADTIDLFIQLYLHLEQPEQMIQLGIERLRRNEPISLTAYNSIIAACSEIRSLIYAQDILHALESHQEWKTPLGAAEMASLIHCFGKCRRPDFAMQTLHTMQDHSIIPDIEAYTHLVRAHITQGATDQALYVFSLCNADGIVLGESIYAATIDILCQKKAYWHATQLFQDMLSKDIIPTPFCLSKMILAYSRTKNRERAVEVWNRIKACEEPATISTFIGIMNDCITAGELDMAIEAFQELQKHYPMLPPAAYNMAIRAYGRKRDPNGAIQIMESLIEINGCPEDASTYIALFNALTRASDRLVEQNRNDITRYWNLMMTNVPQVEAAAYFSGAGAFASCGDISSLQELFAHITLHYPESEDRMYSGAISGFSKAEEDYTGYIRDYIDMQIERGITINEASVRAASSAYIKYEKWDDLLHLIKSLNIKAFHRPEVVIGDLIVKVLDAKYYPIARFAFKVSHANGFEPAIKNKPHYLHVLANDTQGPPEWGIAYNLAHDALAYFSINEDHAYAVCDAITVLFRARKYKLIARLWYRLNSKSRIPLPIDTYKHFIMSSFESGFADSAVTAGEELLKMLHEHHDNVADLAHASDVYSVIISTFLKYKKYKMVVKFYEEMQNFGLTPDAYAYGAALQSYAFLNQAGKVIDTLNSFENCMSATKINAKELSVLVSGAISACATQKNDEMIINLYEHMKTFELNPDSYAQGAIIRAYSRTNQLHKIREFQDSLIQGESRLNDRIVQSILTSYALAHDNVNLNATMCHFQYTGDQVLNLCFKTNKVAAVVNFMKNQGDAEQDNSWAKVSPAMQMSAIKWLLSRNAATEAADVCTFLLENGCKVADSVMDKTLNELNYHRLYDLGATLLDLFHKKQSLVTNSDAIITSTLLLYNNGQKYDHIQALLTSPRRVFNLEQYTLGMSFCVDGGAYSEAIDIYVAFQRRFIEPNGVVFCLALESCQELNEERIAKKILEDIEQSHFEAEIQTEMNRRLSHSLTKEAREIDPKLANRVAEFALYLYDLGFPLTKSFGEKLLERPTHSYLEPTTRARVGALLNTM</sequence>
<dbReference type="InterPro" id="IPR011990">
    <property type="entry name" value="TPR-like_helical_dom_sf"/>
</dbReference>
<dbReference type="OrthoDB" id="185373at2759"/>
<dbReference type="Gene3D" id="1.25.40.10">
    <property type="entry name" value="Tetratricopeptide repeat domain"/>
    <property type="match status" value="5"/>
</dbReference>
<dbReference type="GO" id="GO:0003729">
    <property type="term" value="F:mRNA binding"/>
    <property type="evidence" value="ECO:0007669"/>
    <property type="project" value="TreeGrafter"/>
</dbReference>
<dbReference type="Pfam" id="PF13812">
    <property type="entry name" value="PPR_3"/>
    <property type="match status" value="1"/>
</dbReference>
<feature type="repeat" description="PPR" evidence="1">
    <location>
        <begin position="667"/>
        <end position="701"/>
    </location>
</feature>
<dbReference type="InterPro" id="IPR051114">
    <property type="entry name" value="Mito_RNA_Proc_CCM1"/>
</dbReference>
<dbReference type="GO" id="GO:0005739">
    <property type="term" value="C:mitochondrion"/>
    <property type="evidence" value="ECO:0007669"/>
    <property type="project" value="TreeGrafter"/>
</dbReference>
<dbReference type="NCBIfam" id="TIGR00756">
    <property type="entry name" value="PPR"/>
    <property type="match status" value="2"/>
</dbReference>
<evidence type="ECO:0000313" key="3">
    <source>
        <dbReference type="Proteomes" id="UP000243217"/>
    </source>
</evidence>
<dbReference type="SUPFAM" id="SSF48452">
    <property type="entry name" value="TPR-like"/>
    <property type="match status" value="1"/>
</dbReference>
<dbReference type="Pfam" id="PF01535">
    <property type="entry name" value="PPR"/>
    <property type="match status" value="2"/>
</dbReference>
<evidence type="ECO:0000256" key="1">
    <source>
        <dbReference type="PROSITE-ProRule" id="PRU00708"/>
    </source>
</evidence>
<dbReference type="STRING" id="74557.A0A1W0A906"/>
<accession>A0A1W0A906</accession>
<dbReference type="InterPro" id="IPR002885">
    <property type="entry name" value="PPR_rpt"/>
</dbReference>
<dbReference type="PANTHER" id="PTHR47934:SF6">
    <property type="entry name" value="MITOCHONDRIAL GROUP I INTRON SPLICING FACTOR CCM1-RELATED"/>
    <property type="match status" value="1"/>
</dbReference>
<organism evidence="2 3">
    <name type="scientific">Thraustotheca clavata</name>
    <dbReference type="NCBI Taxonomy" id="74557"/>
    <lineage>
        <taxon>Eukaryota</taxon>
        <taxon>Sar</taxon>
        <taxon>Stramenopiles</taxon>
        <taxon>Oomycota</taxon>
        <taxon>Saprolegniomycetes</taxon>
        <taxon>Saprolegniales</taxon>
        <taxon>Achlyaceae</taxon>
        <taxon>Thraustotheca</taxon>
    </lineage>
</organism>
<dbReference type="PANTHER" id="PTHR47934">
    <property type="entry name" value="PENTATRICOPEPTIDE REPEAT-CONTAINING PROTEIN PET309, MITOCHONDRIAL"/>
    <property type="match status" value="1"/>
</dbReference>
<dbReference type="GO" id="GO:0007005">
    <property type="term" value="P:mitochondrion organization"/>
    <property type="evidence" value="ECO:0007669"/>
    <property type="project" value="TreeGrafter"/>
</dbReference>
<reference evidence="2 3" key="1">
    <citation type="journal article" date="2014" name="Genome Biol. Evol.">
        <title>The secreted proteins of Achlya hypogyna and Thraustotheca clavata identify the ancestral oomycete secretome and reveal gene acquisitions by horizontal gene transfer.</title>
        <authorList>
            <person name="Misner I."/>
            <person name="Blouin N."/>
            <person name="Leonard G."/>
            <person name="Richards T.A."/>
            <person name="Lane C.E."/>
        </authorList>
    </citation>
    <scope>NUCLEOTIDE SEQUENCE [LARGE SCALE GENOMIC DNA]</scope>
    <source>
        <strain evidence="2 3">ATCC 34112</strain>
    </source>
</reference>
<protein>
    <recommendedName>
        <fullName evidence="4">Pentacotripeptide-repeat region of PRORP domain-containing protein</fullName>
    </recommendedName>
</protein>
<proteinExistence type="predicted"/>
<name>A0A1W0A906_9STRA</name>
<dbReference type="GO" id="GO:0006396">
    <property type="term" value="P:RNA processing"/>
    <property type="evidence" value="ECO:0007669"/>
    <property type="project" value="TreeGrafter"/>
</dbReference>